<dbReference type="InterPro" id="IPR050490">
    <property type="entry name" value="Bact_solute-bd_prot1"/>
</dbReference>
<dbReference type="PANTHER" id="PTHR43649:SF30">
    <property type="entry name" value="ABC TRANSPORTER SUBSTRATE-BINDING PROTEIN"/>
    <property type="match status" value="1"/>
</dbReference>
<comment type="caution">
    <text evidence="1">The sequence shown here is derived from an EMBL/GenBank/DDBJ whole genome shotgun (WGS) entry which is preliminary data.</text>
</comment>
<organism evidence="1 2">
    <name type="scientific">Nocardia rhizosphaerihabitans</name>
    <dbReference type="NCBI Taxonomy" id="1691570"/>
    <lineage>
        <taxon>Bacteria</taxon>
        <taxon>Bacillati</taxon>
        <taxon>Actinomycetota</taxon>
        <taxon>Actinomycetes</taxon>
        <taxon>Mycobacteriales</taxon>
        <taxon>Nocardiaceae</taxon>
        <taxon>Nocardia</taxon>
    </lineage>
</organism>
<dbReference type="InterPro" id="IPR006311">
    <property type="entry name" value="TAT_signal"/>
</dbReference>
<accession>A0ABQ2KP32</accession>
<evidence type="ECO:0000313" key="2">
    <source>
        <dbReference type="Proteomes" id="UP000658127"/>
    </source>
</evidence>
<dbReference type="SUPFAM" id="SSF53850">
    <property type="entry name" value="Periplasmic binding protein-like II"/>
    <property type="match status" value="1"/>
</dbReference>
<dbReference type="Proteomes" id="UP000658127">
    <property type="component" value="Unassembled WGS sequence"/>
</dbReference>
<protein>
    <submittedName>
        <fullName evidence="1">Sn-glycerol-3-phosphate ABC transporter substrate-binding lipoprotein UgpB</fullName>
    </submittedName>
</protein>
<dbReference type="PROSITE" id="PS51318">
    <property type="entry name" value="TAT"/>
    <property type="match status" value="1"/>
</dbReference>
<sequence>MILEQEIHVSTSRFPELSRRGFLGLTGAAVAGLALTACAGTGGGSGDGGDADTITFWSNHPGTSKDLELELINRFQAKYPDLKVNLVDAGKNYEEVAQKFNAALTGGDLPDVVVLSDVWWFNYALTSAIEPLDGHFGAAGVQLDDYVDSLAADYLFDGKHYALPYARSTPLFYYNKDVWAKAGLPDRGPNSWQEFDEWGPKLQSVVGADKFAHAWGDAKNYLGWTFQGPNWTFGGAYSDQWKLKFTDQGSIAAATYLRDSINVKKYAAIRPQIAVDFGTGVAASTIASTGDLKGIKKNADGKFELGTAFLPHPNGPGVTTGGAGLAIPSRISDGRKTNALKFIEFITNAANTAYFSQNTGYMPVRKSAVSDPSEIDFLAKNPNSKVAIDQLSVTKSQDYARVFVPGADQIIGTGYEQIGLQNADPATVLAKVAADVQAIIDRQITPKLPK</sequence>
<name>A0ABQ2KP32_9NOCA</name>
<dbReference type="Gene3D" id="3.40.190.10">
    <property type="entry name" value="Periplasmic binding protein-like II"/>
    <property type="match status" value="1"/>
</dbReference>
<proteinExistence type="predicted"/>
<dbReference type="Pfam" id="PF13416">
    <property type="entry name" value="SBP_bac_8"/>
    <property type="match status" value="1"/>
</dbReference>
<keyword evidence="1" id="KW-0449">Lipoprotein</keyword>
<evidence type="ECO:0000313" key="1">
    <source>
        <dbReference type="EMBL" id="GGN88052.1"/>
    </source>
</evidence>
<dbReference type="PANTHER" id="PTHR43649">
    <property type="entry name" value="ARABINOSE-BINDING PROTEIN-RELATED"/>
    <property type="match status" value="1"/>
</dbReference>
<dbReference type="EMBL" id="BMNE01000005">
    <property type="protein sequence ID" value="GGN88052.1"/>
    <property type="molecule type" value="Genomic_DNA"/>
</dbReference>
<dbReference type="CDD" id="cd14748">
    <property type="entry name" value="PBP2_UgpB"/>
    <property type="match status" value="1"/>
</dbReference>
<dbReference type="InterPro" id="IPR006059">
    <property type="entry name" value="SBP"/>
</dbReference>
<reference evidence="2" key="1">
    <citation type="journal article" date="2019" name="Int. J. Syst. Evol. Microbiol.">
        <title>The Global Catalogue of Microorganisms (GCM) 10K type strain sequencing project: providing services to taxonomists for standard genome sequencing and annotation.</title>
        <authorList>
            <consortium name="The Broad Institute Genomics Platform"/>
            <consortium name="The Broad Institute Genome Sequencing Center for Infectious Disease"/>
            <person name="Wu L."/>
            <person name="Ma J."/>
        </authorList>
    </citation>
    <scope>NUCLEOTIDE SEQUENCE [LARGE SCALE GENOMIC DNA]</scope>
    <source>
        <strain evidence="2">CGMCC 4.7329</strain>
    </source>
</reference>
<gene>
    <name evidence="1" type="primary">ugpB</name>
    <name evidence="1" type="ORF">GCM10011610_45060</name>
</gene>
<keyword evidence="2" id="KW-1185">Reference proteome</keyword>